<organism evidence="2 3">
    <name type="scientific">Idiomarina aquatica</name>
    <dbReference type="NCBI Taxonomy" id="1327752"/>
    <lineage>
        <taxon>Bacteria</taxon>
        <taxon>Pseudomonadati</taxon>
        <taxon>Pseudomonadota</taxon>
        <taxon>Gammaproteobacteria</taxon>
        <taxon>Alteromonadales</taxon>
        <taxon>Idiomarinaceae</taxon>
        <taxon>Idiomarina</taxon>
    </lineage>
</organism>
<feature type="region of interest" description="Disordered" evidence="1">
    <location>
        <begin position="98"/>
        <end position="120"/>
    </location>
</feature>
<gene>
    <name evidence="2" type="ORF">CWE23_02630</name>
</gene>
<proteinExistence type="predicted"/>
<dbReference type="Proteomes" id="UP000286680">
    <property type="component" value="Unassembled WGS sequence"/>
</dbReference>
<evidence type="ECO:0000313" key="2">
    <source>
        <dbReference type="EMBL" id="RUO44942.1"/>
    </source>
</evidence>
<dbReference type="EMBL" id="PIPS01000001">
    <property type="protein sequence ID" value="RUO44942.1"/>
    <property type="molecule type" value="Genomic_DNA"/>
</dbReference>
<keyword evidence="3" id="KW-1185">Reference proteome</keyword>
<dbReference type="AlphaFoldDB" id="A0AA94JDM0"/>
<reference evidence="3" key="1">
    <citation type="journal article" date="2018" name="Front. Microbiol.">
        <title>Genome-Based Analysis Reveals the Taxonomy and Diversity of the Family Idiomarinaceae.</title>
        <authorList>
            <person name="Liu Y."/>
            <person name="Lai Q."/>
            <person name="Shao Z."/>
        </authorList>
    </citation>
    <scope>NUCLEOTIDE SEQUENCE [LARGE SCALE GENOMIC DNA]</scope>
    <source>
        <strain evidence="3">SN-14</strain>
    </source>
</reference>
<feature type="region of interest" description="Disordered" evidence="1">
    <location>
        <begin position="24"/>
        <end position="50"/>
    </location>
</feature>
<sequence length="134" mass="14273">MRGAGNATKPIHIVGSHRLSGAAACRSGPKEFPPPQAASIGAENIPASKGRIIRPPNATAIHKNPTEFMRRAYSMRNPGNATKPIHIVGTHRLSGAAACRSGPKEFPPPKAASSARRMRPRDFFNIGDEFGRGN</sequence>
<protein>
    <submittedName>
        <fullName evidence="2">Uncharacterized protein</fullName>
    </submittedName>
</protein>
<name>A0AA94JDM0_9GAMM</name>
<evidence type="ECO:0000256" key="1">
    <source>
        <dbReference type="SAM" id="MobiDB-lite"/>
    </source>
</evidence>
<evidence type="ECO:0000313" key="3">
    <source>
        <dbReference type="Proteomes" id="UP000286680"/>
    </source>
</evidence>
<comment type="caution">
    <text evidence="2">The sequence shown here is derived from an EMBL/GenBank/DDBJ whole genome shotgun (WGS) entry which is preliminary data.</text>
</comment>
<accession>A0AA94JDM0</accession>